<sequence>MKQRKRIIFSVVLIMAVLVGVFSINQYTVYVENKKIEAAETQARLEEEARAQEEARLKAEEEARLKAEEAARLKAEEEARLKAEANKELIAENTYYTGKKGAIVYDQYSGEQAEVNTIAPKTAIYVNTYIQDETGKTTFAEIADQFEGTVLGYVAFDSLVKTPMDLISKPYDDVDYTAFHKNDAFSNNPPLTVKGAYMTGNSAATNKLNTLIDLLDQTELNTLVIDVKDDNGFLLFYSETAEKYNPEANKHIYIKDMQAFMEKLKAHDIYLIARIVTFKSPIYAKTNLDKAIVYAGTPNPYSDRDKLLWASAHNRELWDYNIGIAKEAAEWGFNEIQFDYVRFPAIPDRVNIDYRNTENESKTATIQKYLKHAYEELKPYNVYIAADVFGWAATSINDVGIGQHWEAITNVVDYICPMMYPSHYGTNNFGLSVPDAFPYETIDRSLKDAFDRNTNVMTPARIRPWIQDFTAGWVKGHISYGAKEVEAQIKALEDNGIHEFLLWNAKNNYSEGALEKIEESN</sequence>
<evidence type="ECO:0000259" key="2">
    <source>
        <dbReference type="Pfam" id="PF13200"/>
    </source>
</evidence>
<organism evidence="3 4">
    <name type="scientific">Fusibacter ferrireducens</name>
    <dbReference type="NCBI Taxonomy" id="2785058"/>
    <lineage>
        <taxon>Bacteria</taxon>
        <taxon>Bacillati</taxon>
        <taxon>Bacillota</taxon>
        <taxon>Clostridia</taxon>
        <taxon>Eubacteriales</taxon>
        <taxon>Eubacteriales Family XII. Incertae Sedis</taxon>
        <taxon>Fusibacter</taxon>
    </lineage>
</organism>
<name>A0ABR9ZYW8_9FIRM</name>
<evidence type="ECO:0000256" key="1">
    <source>
        <dbReference type="SAM" id="Coils"/>
    </source>
</evidence>
<dbReference type="InterPro" id="IPR017853">
    <property type="entry name" value="GH"/>
</dbReference>
<evidence type="ECO:0000313" key="4">
    <source>
        <dbReference type="Proteomes" id="UP000614200"/>
    </source>
</evidence>
<proteinExistence type="predicted"/>
<accession>A0ABR9ZYW8</accession>
<dbReference type="InterPro" id="IPR025275">
    <property type="entry name" value="DUF4015"/>
</dbReference>
<feature type="domain" description="DUF4015" evidence="2">
    <location>
        <begin position="195"/>
        <end position="509"/>
    </location>
</feature>
<keyword evidence="4" id="KW-1185">Reference proteome</keyword>
<dbReference type="Pfam" id="PF13200">
    <property type="entry name" value="DUF4015"/>
    <property type="match status" value="1"/>
</dbReference>
<dbReference type="Proteomes" id="UP000614200">
    <property type="component" value="Unassembled WGS sequence"/>
</dbReference>
<gene>
    <name evidence="3" type="ORF">ISU02_21350</name>
</gene>
<dbReference type="SUPFAM" id="SSF51445">
    <property type="entry name" value="(Trans)glycosidases"/>
    <property type="match status" value="1"/>
</dbReference>
<evidence type="ECO:0000313" key="3">
    <source>
        <dbReference type="EMBL" id="MBF4695649.1"/>
    </source>
</evidence>
<protein>
    <recommendedName>
        <fullName evidence="2">DUF4015 domain-containing protein</fullName>
    </recommendedName>
</protein>
<keyword evidence="1" id="KW-0175">Coiled coil</keyword>
<dbReference type="RefSeq" id="WP_194703884.1">
    <property type="nucleotide sequence ID" value="NZ_JADKNH010000018.1"/>
</dbReference>
<feature type="coiled-coil region" evidence="1">
    <location>
        <begin position="31"/>
        <end position="93"/>
    </location>
</feature>
<reference evidence="3 4" key="1">
    <citation type="submission" date="2020-11" db="EMBL/GenBank/DDBJ databases">
        <title>Fusibacter basophilias sp. nov.</title>
        <authorList>
            <person name="Qiu D."/>
        </authorList>
    </citation>
    <scope>NUCLEOTIDE SEQUENCE [LARGE SCALE GENOMIC DNA]</scope>
    <source>
        <strain evidence="3 4">Q10-2</strain>
    </source>
</reference>
<comment type="caution">
    <text evidence="3">The sequence shown here is derived from an EMBL/GenBank/DDBJ whole genome shotgun (WGS) entry which is preliminary data.</text>
</comment>
<dbReference type="EMBL" id="JADKNH010000018">
    <property type="protein sequence ID" value="MBF4695649.1"/>
    <property type="molecule type" value="Genomic_DNA"/>
</dbReference>
<dbReference type="Gene3D" id="3.20.20.80">
    <property type="entry name" value="Glycosidases"/>
    <property type="match status" value="1"/>
</dbReference>